<dbReference type="Gramene" id="OB01G12070.1">
    <property type="protein sequence ID" value="OB01G12070.1"/>
    <property type="gene ID" value="OB01G12070"/>
</dbReference>
<dbReference type="InterPro" id="IPR020846">
    <property type="entry name" value="MFS_dom"/>
</dbReference>
<dbReference type="Gene3D" id="1.20.1250.20">
    <property type="entry name" value="MFS general substrate transporter like domains"/>
    <property type="match status" value="1"/>
</dbReference>
<accession>J3KW51</accession>
<feature type="transmembrane region" description="Helical" evidence="7">
    <location>
        <begin position="971"/>
        <end position="992"/>
    </location>
</feature>
<dbReference type="PRINTS" id="PR00171">
    <property type="entry name" value="SUGRTRNSPORT"/>
</dbReference>
<feature type="compositionally biased region" description="Polar residues" evidence="6">
    <location>
        <begin position="433"/>
        <end position="449"/>
    </location>
</feature>
<keyword evidence="10" id="KW-1185">Reference proteome</keyword>
<feature type="region of interest" description="Disordered" evidence="6">
    <location>
        <begin position="13"/>
        <end position="39"/>
    </location>
</feature>
<feature type="transmembrane region" description="Helical" evidence="7">
    <location>
        <begin position="1054"/>
        <end position="1078"/>
    </location>
</feature>
<feature type="compositionally biased region" description="Low complexity" evidence="6">
    <location>
        <begin position="169"/>
        <end position="183"/>
    </location>
</feature>
<feature type="transmembrane region" description="Helical" evidence="7">
    <location>
        <begin position="943"/>
        <end position="965"/>
    </location>
</feature>
<comment type="subcellular location">
    <subcellularLocation>
        <location evidence="1">Membrane</location>
        <topology evidence="1">Multi-pass membrane protein</topology>
    </subcellularLocation>
</comment>
<proteinExistence type="inferred from homology"/>
<dbReference type="InterPro" id="IPR025486">
    <property type="entry name" value="DUF4378"/>
</dbReference>
<dbReference type="InterPro" id="IPR036259">
    <property type="entry name" value="MFS_trans_sf"/>
</dbReference>
<dbReference type="SUPFAM" id="SSF103473">
    <property type="entry name" value="MFS general substrate transporter"/>
    <property type="match status" value="1"/>
</dbReference>
<reference evidence="9" key="1">
    <citation type="journal article" date="2013" name="Nat. Commun.">
        <title>Whole-genome sequencing of Oryza brachyantha reveals mechanisms underlying Oryza genome evolution.</title>
        <authorList>
            <person name="Chen J."/>
            <person name="Huang Q."/>
            <person name="Gao D."/>
            <person name="Wang J."/>
            <person name="Lang Y."/>
            <person name="Liu T."/>
            <person name="Li B."/>
            <person name="Bai Z."/>
            <person name="Luis Goicoechea J."/>
            <person name="Liang C."/>
            <person name="Chen C."/>
            <person name="Zhang W."/>
            <person name="Sun S."/>
            <person name="Liao Y."/>
            <person name="Zhang X."/>
            <person name="Yang L."/>
            <person name="Song C."/>
            <person name="Wang M."/>
            <person name="Shi J."/>
            <person name="Liu G."/>
            <person name="Liu J."/>
            <person name="Zhou H."/>
            <person name="Zhou W."/>
            <person name="Yu Q."/>
            <person name="An N."/>
            <person name="Chen Y."/>
            <person name="Cai Q."/>
            <person name="Wang B."/>
            <person name="Liu B."/>
            <person name="Min J."/>
            <person name="Huang Y."/>
            <person name="Wu H."/>
            <person name="Li Z."/>
            <person name="Zhang Y."/>
            <person name="Yin Y."/>
            <person name="Song W."/>
            <person name="Jiang J."/>
            <person name="Jackson S.A."/>
            <person name="Wing R.A."/>
            <person name="Wang J."/>
            <person name="Chen M."/>
        </authorList>
    </citation>
    <scope>NUCLEOTIDE SEQUENCE [LARGE SCALE GENOMIC DNA]</scope>
    <source>
        <strain evidence="9">cv. IRGC 101232</strain>
    </source>
</reference>
<dbReference type="GO" id="GO:0005351">
    <property type="term" value="F:carbohydrate:proton symporter activity"/>
    <property type="evidence" value="ECO:0007669"/>
    <property type="project" value="TreeGrafter"/>
</dbReference>
<feature type="transmembrane region" description="Helical" evidence="7">
    <location>
        <begin position="1119"/>
        <end position="1140"/>
    </location>
</feature>
<dbReference type="eggNOG" id="KOG0254">
    <property type="taxonomic scope" value="Eukaryota"/>
</dbReference>
<dbReference type="InterPro" id="IPR005828">
    <property type="entry name" value="MFS_sugar_transport-like"/>
</dbReference>
<keyword evidence="4 7" id="KW-1133">Transmembrane helix</keyword>
<keyword evidence="3 7" id="KW-0812">Transmembrane</keyword>
<dbReference type="PROSITE" id="PS50850">
    <property type="entry name" value="MFS"/>
    <property type="match status" value="1"/>
</dbReference>
<organism evidence="9">
    <name type="scientific">Oryza brachyantha</name>
    <name type="common">malo sina</name>
    <dbReference type="NCBI Taxonomy" id="4533"/>
    <lineage>
        <taxon>Eukaryota</taxon>
        <taxon>Viridiplantae</taxon>
        <taxon>Streptophyta</taxon>
        <taxon>Embryophyta</taxon>
        <taxon>Tracheophyta</taxon>
        <taxon>Spermatophyta</taxon>
        <taxon>Magnoliopsida</taxon>
        <taxon>Liliopsida</taxon>
        <taxon>Poales</taxon>
        <taxon>Poaceae</taxon>
        <taxon>BOP clade</taxon>
        <taxon>Oryzoideae</taxon>
        <taxon>Oryzeae</taxon>
        <taxon>Oryzinae</taxon>
        <taxon>Oryza</taxon>
    </lineage>
</organism>
<dbReference type="CDD" id="cd17315">
    <property type="entry name" value="MFS_GLUT_like"/>
    <property type="match status" value="1"/>
</dbReference>
<dbReference type="EnsemblPlants" id="OB01G12070.1">
    <property type="protein sequence ID" value="OB01G12070.1"/>
    <property type="gene ID" value="OB01G12070"/>
</dbReference>
<sequence>MASARLALAYACSSPQHRMDGHSDALQRSSIPDDFLTRSDSLPLERSSRLQPVAVQPPVLPADTEWDNAVTSGRHDKHSIDTMSSSDATDVASGDAIVVLRSDFDDANASRGSSGVDKAIHKARKARTDRVSNCAGVRSSGAGVRTGEERPLRKRGTHSLQDVAGNIGSRSRLSSTHRSTGSTYEMMSGSRRPPHHGSGQRRDLMGTVGSQRSTCRDAMGSSNPQRSTRRGSIDRSGLASTTTSRNTVNTASGPKRGSRKKVGRDTALSNREINKPVAFASSSSVSPVTRASSQSKFSEKKGCRRTHVISTSSTRMPVVESSPSVAGSSEKEEFSRLLKAKINELGLSNRIESSDALSGKLTASVLQELISALTNDTATSDSQYSNYSNAYNSQHNNHSDAADLLNNDRSACHFNDRSPDFQSCYQRDREVDSSSTCMNNEPNQPSPTSVLEACFPNDTSSSGSPTEKDEGKEYFVSIENKMEDLFNLESDIVDLATKTDAEEIFHGSGKMSSVHNLTTHDFKLLETRLHSIGEAILNAELLLGSSHLCTVASLHCFIFEMLEAIMDLFGTSKSLGLTEEKKYQQTNFIFDCIIESMNSKFCDFGKCGYKAWLRLPLSLTEDLLKREISKEICNWRETRETTPNRVAEKELDQMAARWDACQVEAFDISIAIERDILEALVDEFAIDQCKNASGLCGGVRWQAGTGAAVKMMRCAVKCGGNVVVAAARGDRRSPAIAPPPTTARMPDRVLCCGMRSRGADLAGVEMAAGPQGGGVTGLFRARSSPRYARVRATASVDPEDIPLEKVQSKSSGSVLPYVGVACLGAILFGYHLGVVNGALEYLAKDLGIAENAVLQGWVVSTTLAGATAGSFTGGALADKFGRTRTFILDAIPLAVGALLSATAQDVRTMIIGRLLAGIGIGISSALVPLYISEISPTEIRGALGSVNQLFICIGILAALVAGLPLAGNPAWWRTMFGISVVPSILLALGMAVSPESPRWLFQQGKLSQAETAIKKLYGREKVAEVMYDLKAAGQGSSEPDASWFDLFSKRYWKVVSVGAALFLFQQLAGINAVVYYSTSVFRSAGIASDVAASALVGAANVFGTMVASSLMDKQGRKSLLITSFSGMAASMLLLSLSFTWKALAPYAGPLAVAGTVLYVLSFALGAGPVPALLLPEIFASRIRAKAVALSLGMHWVSNFFIGLYFLSVVNKFGISTVYLGFASVCALAVLYIAGNVVETKGRSLEEIERALSSAS</sequence>
<feature type="transmembrane region" description="Helical" evidence="7">
    <location>
        <begin position="1186"/>
        <end position="1206"/>
    </location>
</feature>
<dbReference type="PROSITE" id="PS00217">
    <property type="entry name" value="SUGAR_TRANSPORT_2"/>
    <property type="match status" value="1"/>
</dbReference>
<feature type="domain" description="Major facilitator superfamily (MFS) profile" evidence="8">
    <location>
        <begin position="817"/>
        <end position="1240"/>
    </location>
</feature>
<dbReference type="PANTHER" id="PTHR48022">
    <property type="entry name" value="PLASTIDIC GLUCOSE TRANSPORTER 4"/>
    <property type="match status" value="1"/>
</dbReference>
<dbReference type="InterPro" id="IPR050360">
    <property type="entry name" value="MFS_Sugar_Transporters"/>
</dbReference>
<feature type="transmembrane region" description="Helical" evidence="7">
    <location>
        <begin position="1212"/>
        <end position="1233"/>
    </location>
</feature>
<reference evidence="9" key="2">
    <citation type="submission" date="2013-04" db="UniProtKB">
        <authorList>
            <consortium name="EnsemblPlants"/>
        </authorList>
    </citation>
    <scope>IDENTIFICATION</scope>
</reference>
<evidence type="ECO:0000256" key="7">
    <source>
        <dbReference type="SAM" id="Phobius"/>
    </source>
</evidence>
<feature type="region of interest" description="Disordered" evidence="6">
    <location>
        <begin position="131"/>
        <end position="306"/>
    </location>
</feature>
<evidence type="ECO:0000256" key="1">
    <source>
        <dbReference type="ARBA" id="ARBA00004141"/>
    </source>
</evidence>
<dbReference type="PANTHER" id="PTHR48022:SF2">
    <property type="entry name" value="PLASTIDIC GLUCOSE TRANSPORTER 4"/>
    <property type="match status" value="1"/>
</dbReference>
<feature type="transmembrane region" description="Helical" evidence="7">
    <location>
        <begin position="852"/>
        <end position="874"/>
    </location>
</feature>
<evidence type="ECO:0000313" key="10">
    <source>
        <dbReference type="Proteomes" id="UP000006038"/>
    </source>
</evidence>
<dbReference type="GO" id="GO:0016020">
    <property type="term" value="C:membrane"/>
    <property type="evidence" value="ECO:0007669"/>
    <property type="project" value="UniProtKB-SubCell"/>
</dbReference>
<keyword evidence="5 7" id="KW-0472">Membrane</keyword>
<dbReference type="InterPro" id="IPR003663">
    <property type="entry name" value="Sugar/inositol_transpt"/>
</dbReference>
<dbReference type="InterPro" id="IPR005829">
    <property type="entry name" value="Sugar_transporter_CS"/>
</dbReference>
<evidence type="ECO:0000256" key="3">
    <source>
        <dbReference type="ARBA" id="ARBA00022692"/>
    </source>
</evidence>
<feature type="transmembrane region" description="Helical" evidence="7">
    <location>
        <begin position="1090"/>
        <end position="1107"/>
    </location>
</feature>
<evidence type="ECO:0000313" key="9">
    <source>
        <dbReference type="EnsemblPlants" id="OB01G12070.1"/>
    </source>
</evidence>
<name>J3KW51_ORYBR</name>
<dbReference type="HOGENOM" id="CLU_004970_0_0_1"/>
<feature type="transmembrane region" description="Helical" evidence="7">
    <location>
        <begin position="1146"/>
        <end position="1174"/>
    </location>
</feature>
<evidence type="ECO:0000256" key="5">
    <source>
        <dbReference type="ARBA" id="ARBA00023136"/>
    </source>
</evidence>
<dbReference type="FunFam" id="1.20.1250.20:FF:000152">
    <property type="entry name" value="Plastidic glucose transporter 4"/>
    <property type="match status" value="1"/>
</dbReference>
<dbReference type="AlphaFoldDB" id="J3KW51"/>
<feature type="compositionally biased region" description="Polar residues" evidence="6">
    <location>
        <begin position="238"/>
        <end position="252"/>
    </location>
</feature>
<evidence type="ECO:0000259" key="8">
    <source>
        <dbReference type="PROSITE" id="PS50850"/>
    </source>
</evidence>
<evidence type="ECO:0000256" key="4">
    <source>
        <dbReference type="ARBA" id="ARBA00022989"/>
    </source>
</evidence>
<comment type="similarity">
    <text evidence="2">Belongs to the major facilitator superfamily. Sugar transporter (TC 2.A.1.1) family.</text>
</comment>
<protein>
    <recommendedName>
        <fullName evidence="8">Major facilitator superfamily (MFS) profile domain-containing protein</fullName>
    </recommendedName>
</protein>
<dbReference type="NCBIfam" id="TIGR00879">
    <property type="entry name" value="SP"/>
    <property type="match status" value="1"/>
</dbReference>
<feature type="compositionally biased region" description="Low complexity" evidence="6">
    <location>
        <begin position="277"/>
        <end position="295"/>
    </location>
</feature>
<dbReference type="Proteomes" id="UP000006038">
    <property type="component" value="Chromosome 1"/>
</dbReference>
<feature type="transmembrane region" description="Helical" evidence="7">
    <location>
        <begin position="910"/>
        <end position="931"/>
    </location>
</feature>
<dbReference type="Pfam" id="PF00083">
    <property type="entry name" value="Sugar_tr"/>
    <property type="match status" value="1"/>
</dbReference>
<dbReference type="Pfam" id="PF14309">
    <property type="entry name" value="DUF4378"/>
    <property type="match status" value="1"/>
</dbReference>
<evidence type="ECO:0000256" key="6">
    <source>
        <dbReference type="SAM" id="MobiDB-lite"/>
    </source>
</evidence>
<feature type="transmembrane region" description="Helical" evidence="7">
    <location>
        <begin position="814"/>
        <end position="832"/>
    </location>
</feature>
<feature type="region of interest" description="Disordered" evidence="6">
    <location>
        <begin position="433"/>
        <end position="470"/>
    </location>
</feature>
<evidence type="ECO:0000256" key="2">
    <source>
        <dbReference type="ARBA" id="ARBA00010992"/>
    </source>
</evidence>